<evidence type="ECO:0000313" key="3">
    <source>
        <dbReference type="Proteomes" id="UP001141327"/>
    </source>
</evidence>
<protein>
    <submittedName>
        <fullName evidence="2">Uncharacterized protein</fullName>
    </submittedName>
</protein>
<evidence type="ECO:0000256" key="1">
    <source>
        <dbReference type="SAM" id="MobiDB-lite"/>
    </source>
</evidence>
<reference evidence="2" key="1">
    <citation type="journal article" date="2022" name="bioRxiv">
        <title>Genomics of Preaxostyla Flagellates Illuminates Evolutionary Transitions and the Path Towards Mitochondrial Loss.</title>
        <authorList>
            <person name="Novak L.V.F."/>
            <person name="Treitli S.C."/>
            <person name="Pyrih J."/>
            <person name="Halakuc P."/>
            <person name="Pipaliya S.V."/>
            <person name="Vacek V."/>
            <person name="Brzon O."/>
            <person name="Soukal P."/>
            <person name="Eme L."/>
            <person name="Dacks J.B."/>
            <person name="Karnkowska A."/>
            <person name="Elias M."/>
            <person name="Hampl V."/>
        </authorList>
    </citation>
    <scope>NUCLEOTIDE SEQUENCE</scope>
    <source>
        <strain evidence="2">RCP-MX</strain>
    </source>
</reference>
<comment type="caution">
    <text evidence="2">The sequence shown here is derived from an EMBL/GenBank/DDBJ whole genome shotgun (WGS) entry which is preliminary data.</text>
</comment>
<sequence>MLLAAASSLRHLSGVCVTEPATLRRLWALGSLTRLEARLDAAAFGDLHLPEHLQFLSVVVDLPHGKPFHQLSLESPGLRTLTLSSFTPWTPPPVLLSLRCPALVNLSLMLSSLAVLGLAADASPPLRCLTIAGGMELSDASLLDVLVRHGHHLQHVALAHCFGKDPCRAWPSLQDALGRLPRLASLELTPAPNQEMTLLPTSPAAGHWSTGFARARLPAAGGASDNIRIPREVPAGPARTQPASHRGVDAGGDLGGG</sequence>
<feature type="region of interest" description="Disordered" evidence="1">
    <location>
        <begin position="224"/>
        <end position="257"/>
    </location>
</feature>
<proteinExistence type="predicted"/>
<dbReference type="EMBL" id="JAPMOS010000124">
    <property type="protein sequence ID" value="KAJ4455005.1"/>
    <property type="molecule type" value="Genomic_DNA"/>
</dbReference>
<dbReference type="InterPro" id="IPR032675">
    <property type="entry name" value="LRR_dom_sf"/>
</dbReference>
<organism evidence="2 3">
    <name type="scientific">Paratrimastix pyriformis</name>
    <dbReference type="NCBI Taxonomy" id="342808"/>
    <lineage>
        <taxon>Eukaryota</taxon>
        <taxon>Metamonada</taxon>
        <taxon>Preaxostyla</taxon>
        <taxon>Paratrimastigidae</taxon>
        <taxon>Paratrimastix</taxon>
    </lineage>
</organism>
<dbReference type="Gene3D" id="3.80.10.10">
    <property type="entry name" value="Ribonuclease Inhibitor"/>
    <property type="match status" value="1"/>
</dbReference>
<keyword evidence="3" id="KW-1185">Reference proteome</keyword>
<evidence type="ECO:0000313" key="2">
    <source>
        <dbReference type="EMBL" id="KAJ4455005.1"/>
    </source>
</evidence>
<gene>
    <name evidence="2" type="ORF">PAPYR_10133</name>
</gene>
<name>A0ABQ8U6L5_9EUKA</name>
<dbReference type="Proteomes" id="UP001141327">
    <property type="component" value="Unassembled WGS sequence"/>
</dbReference>
<accession>A0ABQ8U6L5</accession>
<dbReference type="SUPFAM" id="SSF52047">
    <property type="entry name" value="RNI-like"/>
    <property type="match status" value="1"/>
</dbReference>